<comment type="caution">
    <text evidence="1">The sequence shown here is derived from an EMBL/GenBank/DDBJ whole genome shotgun (WGS) entry which is preliminary data.</text>
</comment>
<accession>A0A166HPV7</accession>
<dbReference type="PATRIC" id="fig|33960.6.peg.992"/>
<evidence type="ECO:0000313" key="1">
    <source>
        <dbReference type="EMBL" id="KZL42990.1"/>
    </source>
</evidence>
<dbReference type="Proteomes" id="UP000076480">
    <property type="component" value="Unassembled WGS sequence"/>
</dbReference>
<evidence type="ECO:0000313" key="2">
    <source>
        <dbReference type="Proteomes" id="UP000076480"/>
    </source>
</evidence>
<proteinExistence type="predicted"/>
<reference evidence="1 2" key="1">
    <citation type="submission" date="2015-02" db="EMBL/GenBank/DDBJ databases">
        <title>Draft genome sequence of Lactobacillus collinoides CUPV2371 isolated from a natural cider, the first genome sequence of a strain of this species.</title>
        <authorList>
            <person name="Puertas A.I."/>
            <person name="Spano G."/>
            <person name="Capozzi V."/>
            <person name="Lamontanara A."/>
            <person name="Orru L."/>
            <person name="Duenas M.T."/>
        </authorList>
    </citation>
    <scope>NUCLEOTIDE SEQUENCE [LARGE SCALE GENOMIC DNA]</scope>
    <source>
        <strain evidence="1 2">237</strain>
    </source>
</reference>
<keyword evidence="2" id="KW-1185">Reference proteome</keyword>
<sequence length="73" mass="8172">MEDGIMASDDKSDIQIMSFKHIASLLTHSNRFNTYRLTDTHIVSTHIVPTLSNTHIVNEVPFLIEPATAAYNS</sequence>
<name>A0A166HPV7_SECCO</name>
<protein>
    <submittedName>
        <fullName evidence="1">Uncharacterized protein</fullName>
    </submittedName>
</protein>
<organism evidence="1 2">
    <name type="scientific">Secundilactobacillus collinoides</name>
    <name type="common">Lactobacillus collinoides</name>
    <dbReference type="NCBI Taxonomy" id="33960"/>
    <lineage>
        <taxon>Bacteria</taxon>
        <taxon>Bacillati</taxon>
        <taxon>Bacillota</taxon>
        <taxon>Bacilli</taxon>
        <taxon>Lactobacillales</taxon>
        <taxon>Lactobacillaceae</taxon>
        <taxon>Secundilactobacillus</taxon>
    </lineage>
</organism>
<dbReference type="EMBL" id="JYDC01000016">
    <property type="protein sequence ID" value="KZL42990.1"/>
    <property type="molecule type" value="Genomic_DNA"/>
</dbReference>
<dbReference type="AlphaFoldDB" id="A0A166HPV7"/>
<gene>
    <name evidence="1" type="ORF">TY91_02910</name>
</gene>